<protein>
    <submittedName>
        <fullName evidence="1">Uncharacterized protein</fullName>
    </submittedName>
</protein>
<dbReference type="EMBL" id="CAMPGE010014585">
    <property type="protein sequence ID" value="CAI2373248.1"/>
    <property type="molecule type" value="Genomic_DNA"/>
</dbReference>
<reference evidence="1" key="1">
    <citation type="submission" date="2023-07" db="EMBL/GenBank/DDBJ databases">
        <authorList>
            <consortium name="AG Swart"/>
            <person name="Singh M."/>
            <person name="Singh A."/>
            <person name="Seah K."/>
            <person name="Emmerich C."/>
        </authorList>
    </citation>
    <scope>NUCLEOTIDE SEQUENCE</scope>
    <source>
        <strain evidence="1">DP1</strain>
    </source>
</reference>
<dbReference type="Proteomes" id="UP001295684">
    <property type="component" value="Unassembled WGS sequence"/>
</dbReference>
<accession>A0AAD1XIC0</accession>
<sequence>MNGNFQILPKNSPKAPNFSINGTTKLIANASAPRLTSLLQKDINPSLKDLKLPSIWKLNSSPITIKEKTKKKQKFKPLTDRQKMKMIHRHRFSVDLKLSQIHGSRDEQSQGTAQKMPVKDNLALLKARTKRFLNNHKQSLGKIYSNFGSFPKIEQNKELCRIWNFWETSKRMIQTQLRMYYFLHHAGMMQEDSNPDNIYFLQFKENEFENFITAYDKSSQRIFLSSIQKYYKMLTLGKPNSVLQTDTEEFKRLVYSIDASKHEDSDTTDFDGFLKIKYYFIDRQATDEELEKIKDYAHDLFDKFKPDISIEYRDDTVLQQLGA</sequence>
<organism evidence="1 2">
    <name type="scientific">Euplotes crassus</name>
    <dbReference type="NCBI Taxonomy" id="5936"/>
    <lineage>
        <taxon>Eukaryota</taxon>
        <taxon>Sar</taxon>
        <taxon>Alveolata</taxon>
        <taxon>Ciliophora</taxon>
        <taxon>Intramacronucleata</taxon>
        <taxon>Spirotrichea</taxon>
        <taxon>Hypotrichia</taxon>
        <taxon>Euplotida</taxon>
        <taxon>Euplotidae</taxon>
        <taxon>Moneuplotes</taxon>
    </lineage>
</organism>
<name>A0AAD1XIC0_EUPCR</name>
<evidence type="ECO:0000313" key="2">
    <source>
        <dbReference type="Proteomes" id="UP001295684"/>
    </source>
</evidence>
<keyword evidence="2" id="KW-1185">Reference proteome</keyword>
<dbReference type="AlphaFoldDB" id="A0AAD1XIC0"/>
<proteinExistence type="predicted"/>
<comment type="caution">
    <text evidence="1">The sequence shown here is derived from an EMBL/GenBank/DDBJ whole genome shotgun (WGS) entry which is preliminary data.</text>
</comment>
<gene>
    <name evidence="1" type="ORF">ECRASSUSDP1_LOCUS14589</name>
</gene>
<evidence type="ECO:0000313" key="1">
    <source>
        <dbReference type="EMBL" id="CAI2373248.1"/>
    </source>
</evidence>